<reference evidence="2 3" key="2">
    <citation type="journal article" date="2014" name="Genome Announc.">
        <title>Complete Genome Sequence of Methanoregula formicica SMSPT, a Mesophilic Hydrogenotrophic Methanogen Isolated from a Methanogenic Upflow Anaerobic Sludge Blanket Reactor.</title>
        <authorList>
            <person name="Yamamoto K."/>
            <person name="Tamaki H."/>
            <person name="Cadillo-Quiroz H."/>
            <person name="Imachi H."/>
            <person name="Kyrpides N."/>
            <person name="Woyke T."/>
            <person name="Goodwin L."/>
            <person name="Zinder S.H."/>
            <person name="Kamagata Y."/>
            <person name="Liu W.T."/>
        </authorList>
    </citation>
    <scope>NUCLEOTIDE SEQUENCE [LARGE SCALE GENOMIC DNA]</scope>
    <source>
        <strain evidence="3">DSM 22288 / NBRC 105244 / SMSP</strain>
    </source>
</reference>
<gene>
    <name evidence="2" type="ordered locus">Metfor_1306</name>
</gene>
<dbReference type="eggNOG" id="arCOG01392">
    <property type="taxonomic scope" value="Archaea"/>
</dbReference>
<dbReference type="CDD" id="cd03786">
    <property type="entry name" value="GTB_UDP-GlcNAc_2-Epimerase"/>
    <property type="match status" value="1"/>
</dbReference>
<proteinExistence type="predicted"/>
<feature type="domain" description="UDP-N-acetylglucosamine 2-epimerase" evidence="1">
    <location>
        <begin position="25"/>
        <end position="366"/>
    </location>
</feature>
<dbReference type="STRING" id="593750.Metfor_1306"/>
<dbReference type="PANTHER" id="PTHR43174:SF3">
    <property type="entry name" value="UDP-N-ACETYLGLUCOSAMINE 2-EPIMERASE"/>
    <property type="match status" value="1"/>
</dbReference>
<dbReference type="HOGENOM" id="CLU_061127_0_0_2"/>
<dbReference type="Gene3D" id="3.40.50.2000">
    <property type="entry name" value="Glycogen Phosphorylase B"/>
    <property type="match status" value="2"/>
</dbReference>
<dbReference type="GeneID" id="14310619"/>
<reference evidence="3" key="1">
    <citation type="submission" date="2011-12" db="EMBL/GenBank/DDBJ databases">
        <title>Complete sequence of Methanoregula formicicum SMSP.</title>
        <authorList>
            <person name="Lucas S."/>
            <person name="Han J."/>
            <person name="Lapidus A."/>
            <person name="Cheng J.-F."/>
            <person name="Goodwin L."/>
            <person name="Pitluck S."/>
            <person name="Peters L."/>
            <person name="Ovchinnikova G."/>
            <person name="Teshima H."/>
            <person name="Detter J.C."/>
            <person name="Han C."/>
            <person name="Tapia R."/>
            <person name="Land M."/>
            <person name="Hauser L."/>
            <person name="Kyrpides N."/>
            <person name="Ivanova N."/>
            <person name="Pagani I."/>
            <person name="Imachi H."/>
            <person name="Tamaki H."/>
            <person name="Sekiguchi Y."/>
            <person name="Kamagata Y."/>
            <person name="Cadillo-Quiroz H."/>
            <person name="Zinder S."/>
            <person name="Liu W.-T."/>
            <person name="Woyke T."/>
        </authorList>
    </citation>
    <scope>NUCLEOTIDE SEQUENCE [LARGE SCALE GENOMIC DNA]</scope>
    <source>
        <strain evidence="3">DSM 22288 / NBRC 105244 / SMSP</strain>
    </source>
</reference>
<dbReference type="InterPro" id="IPR003331">
    <property type="entry name" value="UDP_GlcNAc_Epimerase_2_dom"/>
</dbReference>
<dbReference type="PANTHER" id="PTHR43174">
    <property type="entry name" value="UDP-N-ACETYLGLUCOSAMINE 2-EPIMERASE"/>
    <property type="match status" value="1"/>
</dbReference>
<dbReference type="SUPFAM" id="SSF53756">
    <property type="entry name" value="UDP-Glycosyltransferase/glycogen phosphorylase"/>
    <property type="match status" value="1"/>
</dbReference>
<dbReference type="GO" id="GO:0004553">
    <property type="term" value="F:hydrolase activity, hydrolyzing O-glycosyl compounds"/>
    <property type="evidence" value="ECO:0007669"/>
    <property type="project" value="InterPro"/>
</dbReference>
<dbReference type="GO" id="GO:0006047">
    <property type="term" value="P:UDP-N-acetylglucosamine metabolic process"/>
    <property type="evidence" value="ECO:0007669"/>
    <property type="project" value="InterPro"/>
</dbReference>
<dbReference type="InterPro" id="IPR029767">
    <property type="entry name" value="WecB-like"/>
</dbReference>
<dbReference type="InterPro" id="IPR020004">
    <property type="entry name" value="UDP-GlcNAc_Epase"/>
</dbReference>
<name>L0HGA3_METFS</name>
<accession>L0HGA3</accession>
<dbReference type="NCBIfam" id="TIGR03568">
    <property type="entry name" value="NeuC_NnaA"/>
    <property type="match status" value="1"/>
</dbReference>
<evidence type="ECO:0000313" key="3">
    <source>
        <dbReference type="Proteomes" id="UP000010824"/>
    </source>
</evidence>
<sequence length="381" mass="42193">MKQKILYISGTRADYGLMRSVLFQIKHHPEMELHIIVTGMHLMPEFGSTITEIKQDGFRYHIVDTIQEEDSKGSMAEFIGHFIQNLVTRVREIQPDKILILGDRGEMLGGAIVGAYMGIPVFHVHGGEVTSTVDEFARHAITKLSHIHLAATAESAERIRKMGENPEHIFVVGAPGLDQIYPVITEPDMDVITRYGIDPQIPLILVIQHPVPLEPGDPAAQMEKTLQAVSKIRGQVFVIYPNADAGGRAMIETIKQYESLPNIRTFQNVNHADYLHLLKISSVIVGNSSSGIIEAPTFGVPAINIGSRQNGRQKGENVVDTGYDSDQIAQAIEYGLHDVVFRQKVKAAKNPYGDGRSSGKIVKILESVVNTPDLVQKRMMY</sequence>
<evidence type="ECO:0000313" key="2">
    <source>
        <dbReference type="EMBL" id="AGB02348.1"/>
    </source>
</evidence>
<evidence type="ECO:0000259" key="1">
    <source>
        <dbReference type="Pfam" id="PF02350"/>
    </source>
</evidence>
<dbReference type="OrthoDB" id="7018at2157"/>
<keyword evidence="3" id="KW-1185">Reference proteome</keyword>
<dbReference type="KEGG" id="mfo:Metfor_1306"/>
<dbReference type="Proteomes" id="UP000010824">
    <property type="component" value="Chromosome"/>
</dbReference>
<dbReference type="Pfam" id="PF02350">
    <property type="entry name" value="Epimerase_2"/>
    <property type="match status" value="1"/>
</dbReference>
<organism evidence="2 3">
    <name type="scientific">Methanoregula formicica (strain DSM 22288 / NBRC 105244 / SMSP)</name>
    <dbReference type="NCBI Taxonomy" id="593750"/>
    <lineage>
        <taxon>Archaea</taxon>
        <taxon>Methanobacteriati</taxon>
        <taxon>Methanobacteriota</taxon>
        <taxon>Stenosarchaea group</taxon>
        <taxon>Methanomicrobia</taxon>
        <taxon>Methanomicrobiales</taxon>
        <taxon>Methanoregulaceae</taxon>
        <taxon>Methanoregula</taxon>
    </lineage>
</organism>
<dbReference type="RefSeq" id="WP_015285311.1">
    <property type="nucleotide sequence ID" value="NC_019943.1"/>
</dbReference>
<dbReference type="EMBL" id="CP003167">
    <property type="protein sequence ID" value="AGB02348.1"/>
    <property type="molecule type" value="Genomic_DNA"/>
</dbReference>
<protein>
    <submittedName>
        <fullName evidence="2">UDP-N-acetyl-D-glucosamine 2-epimerase, UDP-hydrolysing</fullName>
    </submittedName>
</protein>
<dbReference type="InParanoid" id="L0HGA3"/>
<dbReference type="AlphaFoldDB" id="L0HGA3"/>